<organism evidence="2 3">
    <name type="scientific">Aduncisulcus paluster</name>
    <dbReference type="NCBI Taxonomy" id="2918883"/>
    <lineage>
        <taxon>Eukaryota</taxon>
        <taxon>Metamonada</taxon>
        <taxon>Carpediemonas-like organisms</taxon>
        <taxon>Aduncisulcus</taxon>
    </lineage>
</organism>
<accession>A0ABQ5KP50</accession>
<feature type="region of interest" description="Disordered" evidence="1">
    <location>
        <begin position="111"/>
        <end position="141"/>
    </location>
</feature>
<keyword evidence="3" id="KW-1185">Reference proteome</keyword>
<name>A0ABQ5KP50_9EUKA</name>
<proteinExistence type="predicted"/>
<evidence type="ECO:0000313" key="3">
    <source>
        <dbReference type="Proteomes" id="UP001057375"/>
    </source>
</evidence>
<reference evidence="2" key="1">
    <citation type="submission" date="2022-03" db="EMBL/GenBank/DDBJ databases">
        <title>Draft genome sequence of Aduncisulcus paluster, a free-living microaerophilic Fornicata.</title>
        <authorList>
            <person name="Yuyama I."/>
            <person name="Kume K."/>
            <person name="Tamura T."/>
            <person name="Inagaki Y."/>
            <person name="Hashimoto T."/>
        </authorList>
    </citation>
    <scope>NUCLEOTIDE SEQUENCE</scope>
    <source>
        <strain evidence="2">NY0171</strain>
    </source>
</reference>
<gene>
    <name evidence="2" type="ORF">ADUPG1_002606</name>
</gene>
<dbReference type="Proteomes" id="UP001057375">
    <property type="component" value="Unassembled WGS sequence"/>
</dbReference>
<feature type="compositionally biased region" description="Polar residues" evidence="1">
    <location>
        <begin position="114"/>
        <end position="123"/>
    </location>
</feature>
<comment type="caution">
    <text evidence="2">The sequence shown here is derived from an EMBL/GenBank/DDBJ whole genome shotgun (WGS) entry which is preliminary data.</text>
</comment>
<feature type="non-terminal residue" evidence="2">
    <location>
        <position position="167"/>
    </location>
</feature>
<protein>
    <submittedName>
        <fullName evidence="2">Uncharacterized protein</fullName>
    </submittedName>
</protein>
<evidence type="ECO:0000313" key="2">
    <source>
        <dbReference type="EMBL" id="GKT33726.1"/>
    </source>
</evidence>
<dbReference type="EMBL" id="BQXS01003112">
    <property type="protein sequence ID" value="GKT33726.1"/>
    <property type="molecule type" value="Genomic_DNA"/>
</dbReference>
<evidence type="ECO:0000256" key="1">
    <source>
        <dbReference type="SAM" id="MobiDB-lite"/>
    </source>
</evidence>
<sequence length="167" mass="19314">MFCSKCREPLGHRHPFSHRRFWNIDDFLCSCSPTDNFTKLLIYEDKNYLLFVLKEYNTIIISESISSLPITDGITYDDIYSLYRAQFITNHDDDDYYDDYEGFGGDDMIDDFQPENSDLTTSPTEDHPPYDMETIPTVPGPVTTVPGRRRVSSSVIFGEFVESASFR</sequence>